<dbReference type="AlphaFoldDB" id="A0A8C6U457"/>
<dbReference type="Gene3D" id="2.70.130.10">
    <property type="entry name" value="Mannose-6-phosphate receptor binding domain"/>
    <property type="match status" value="1"/>
</dbReference>
<keyword evidence="6" id="KW-0812">Transmembrane</keyword>
<keyword evidence="6" id="KW-1133">Transmembrane helix</keyword>
<name>A0A8C6U457_9GOBI</name>
<feature type="transmembrane region" description="Helical" evidence="6">
    <location>
        <begin position="12"/>
        <end position="31"/>
    </location>
</feature>
<keyword evidence="6" id="KW-0472">Membrane</keyword>
<evidence type="ECO:0000313" key="10">
    <source>
        <dbReference type="Proteomes" id="UP000694523"/>
    </source>
</evidence>
<dbReference type="Pfam" id="PF13015">
    <property type="entry name" value="PRKCSH_1"/>
    <property type="match status" value="1"/>
</dbReference>
<dbReference type="SUPFAM" id="SSF50911">
    <property type="entry name" value="Mannose 6-phosphate receptor domain"/>
    <property type="match status" value="1"/>
</dbReference>
<dbReference type="InterPro" id="IPR009011">
    <property type="entry name" value="Man6P_isomerase_rcpt-bd_dom_sf"/>
</dbReference>
<dbReference type="GO" id="GO:0006491">
    <property type="term" value="P:N-glycan processing"/>
    <property type="evidence" value="ECO:0007669"/>
    <property type="project" value="TreeGrafter"/>
</dbReference>
<dbReference type="GO" id="GO:0005509">
    <property type="term" value="F:calcium ion binding"/>
    <property type="evidence" value="ECO:0007669"/>
    <property type="project" value="InterPro"/>
</dbReference>
<evidence type="ECO:0000256" key="5">
    <source>
        <dbReference type="SAM" id="Coils"/>
    </source>
</evidence>
<dbReference type="CDD" id="cd00112">
    <property type="entry name" value="LDLa"/>
    <property type="match status" value="1"/>
</dbReference>
<evidence type="ECO:0000256" key="3">
    <source>
        <dbReference type="ARBA" id="ARBA00022824"/>
    </source>
</evidence>
<accession>A0A8C6U457</accession>
<evidence type="ECO:0000259" key="8">
    <source>
        <dbReference type="PROSITE" id="PS51914"/>
    </source>
</evidence>
<dbReference type="Proteomes" id="UP000694523">
    <property type="component" value="Unplaced"/>
</dbReference>
<dbReference type="SUPFAM" id="SSF57424">
    <property type="entry name" value="LDL receptor-like module"/>
    <property type="match status" value="1"/>
</dbReference>
<keyword evidence="2" id="KW-0732">Signal</keyword>
<dbReference type="GO" id="GO:0001889">
    <property type="term" value="P:liver development"/>
    <property type="evidence" value="ECO:0007669"/>
    <property type="project" value="TreeGrafter"/>
</dbReference>
<reference evidence="9" key="1">
    <citation type="submission" date="2025-08" db="UniProtKB">
        <authorList>
            <consortium name="Ensembl"/>
        </authorList>
    </citation>
    <scope>IDENTIFICATION</scope>
</reference>
<feature type="domain" description="EF-hand" evidence="7">
    <location>
        <begin position="231"/>
        <end position="258"/>
    </location>
</feature>
<dbReference type="PROSITE" id="PS51914">
    <property type="entry name" value="MRH"/>
    <property type="match status" value="1"/>
</dbReference>
<evidence type="ECO:0000256" key="4">
    <source>
        <dbReference type="ARBA" id="ARBA00023157"/>
    </source>
</evidence>
<dbReference type="PANTHER" id="PTHR12630:SF22">
    <property type="entry name" value="GLUCOSIDASE 2 SUBUNIT BETA"/>
    <property type="match status" value="1"/>
</dbReference>
<dbReference type="PROSITE" id="PS00018">
    <property type="entry name" value="EF_HAND_1"/>
    <property type="match status" value="1"/>
</dbReference>
<reference evidence="9" key="2">
    <citation type="submission" date="2025-09" db="UniProtKB">
        <authorList>
            <consortium name="Ensembl"/>
        </authorList>
    </citation>
    <scope>IDENTIFICATION</scope>
</reference>
<dbReference type="GO" id="GO:0017177">
    <property type="term" value="C:glucosidase II complex"/>
    <property type="evidence" value="ECO:0007669"/>
    <property type="project" value="TreeGrafter"/>
</dbReference>
<protein>
    <recommendedName>
        <fullName evidence="1">Glucosidase 2 subunit beta</fullName>
    </recommendedName>
</protein>
<keyword evidence="4" id="KW-1015">Disulfide bond</keyword>
<dbReference type="InterPro" id="IPR036055">
    <property type="entry name" value="LDL_receptor-like_sf"/>
</dbReference>
<feature type="coiled-coil region" evidence="5">
    <location>
        <begin position="179"/>
        <end position="213"/>
    </location>
</feature>
<keyword evidence="5" id="KW-0175">Coiled coil</keyword>
<evidence type="ECO:0000256" key="2">
    <source>
        <dbReference type="ARBA" id="ARBA00022729"/>
    </source>
</evidence>
<proteinExistence type="predicted"/>
<dbReference type="InterPro" id="IPR002048">
    <property type="entry name" value="EF_hand_dom"/>
</dbReference>
<dbReference type="InterPro" id="IPR039794">
    <property type="entry name" value="Gtb1-like"/>
</dbReference>
<sequence length="515" mass="57831">MSSKLMTENWHNILHFIFNMRFHIVVAAVFWSDLVDSRKIRGISSSYKRFYREKKSFLCIDGSKMIPFEQVNDDYCDCQDGSDEPGTSACPRGRFYCTNLGFRPHYIPSSRVNDGICDCCDASDEYNSPARCQNSCWNLGQRERAFVEGQMRALDEGLRLKQQLIEEGVLLWREKQAQLRELQQVAGDLQIKLDEHRRKKNEAERLKEQTLRALQTGDSDHARYNNSAVGLFNLLDSNKDGSLSVEEIQSKVAFTEDEKKVLTQDEAMTLLGGGHRMDLSTFRNTLWDILTSGDSVKIKDAHGAGVLPGEDPHLKAAHRAAEWEATNLKKAEESYERVSAEISELQKKLALDYGTDWEFLFLNSQCYQLQVYEYTYTLCPFNQVTQKSTTGTEVSLGVWGMWSGSANNPYSQQEYENGEPCWQGGSRSTTVTLTCGTETGLRSAKEPSKCQYIMDFQTPVACQPCSSSGGCTVNFDPAPTVTGRGPVGAPPRLSLSLSPPDICVVRTYHTSSKSS</sequence>
<keyword evidence="10" id="KW-1185">Reference proteome</keyword>
<feature type="domain" description="MRH" evidence="8">
    <location>
        <begin position="364"/>
        <end position="464"/>
    </location>
</feature>
<keyword evidence="3" id="KW-0256">Endoplasmic reticulum</keyword>
<evidence type="ECO:0000313" key="9">
    <source>
        <dbReference type="Ensembl" id="ENSNMLP00000029106.1"/>
    </source>
</evidence>
<dbReference type="Gene3D" id="4.10.400.10">
    <property type="entry name" value="Low-density Lipoprotein Receptor"/>
    <property type="match status" value="1"/>
</dbReference>
<organism evidence="9 10">
    <name type="scientific">Neogobius melanostomus</name>
    <name type="common">round goby</name>
    <dbReference type="NCBI Taxonomy" id="47308"/>
    <lineage>
        <taxon>Eukaryota</taxon>
        <taxon>Metazoa</taxon>
        <taxon>Chordata</taxon>
        <taxon>Craniata</taxon>
        <taxon>Vertebrata</taxon>
        <taxon>Euteleostomi</taxon>
        <taxon>Actinopterygii</taxon>
        <taxon>Neopterygii</taxon>
        <taxon>Teleostei</taxon>
        <taxon>Neoteleostei</taxon>
        <taxon>Acanthomorphata</taxon>
        <taxon>Gobiaria</taxon>
        <taxon>Gobiiformes</taxon>
        <taxon>Gobioidei</taxon>
        <taxon>Gobiidae</taxon>
        <taxon>Benthophilinae</taxon>
        <taxon>Neogobiini</taxon>
        <taxon>Neogobius</taxon>
    </lineage>
</organism>
<dbReference type="InterPro" id="IPR018247">
    <property type="entry name" value="EF_Hand_1_Ca_BS"/>
</dbReference>
<dbReference type="Pfam" id="PF12999">
    <property type="entry name" value="PRKCSH-like"/>
    <property type="match status" value="1"/>
</dbReference>
<dbReference type="InterPro" id="IPR036607">
    <property type="entry name" value="PRKCSH"/>
</dbReference>
<evidence type="ECO:0000259" key="7">
    <source>
        <dbReference type="PROSITE" id="PS50222"/>
    </source>
</evidence>
<dbReference type="PANTHER" id="PTHR12630">
    <property type="entry name" value="N-LINKED OLIGOSACCHARIDE PROCESSING"/>
    <property type="match status" value="1"/>
</dbReference>
<evidence type="ECO:0000256" key="1">
    <source>
        <dbReference type="ARBA" id="ARBA00022387"/>
    </source>
</evidence>
<dbReference type="PROSITE" id="PS50222">
    <property type="entry name" value="EF_HAND_2"/>
    <property type="match status" value="1"/>
</dbReference>
<dbReference type="InterPro" id="IPR028146">
    <property type="entry name" value="PRKCSH_N"/>
</dbReference>
<dbReference type="Ensembl" id="ENSNMLT00000032468.1">
    <property type="protein sequence ID" value="ENSNMLP00000029106.1"/>
    <property type="gene ID" value="ENSNMLG00000018438.1"/>
</dbReference>
<evidence type="ECO:0000256" key="6">
    <source>
        <dbReference type="SAM" id="Phobius"/>
    </source>
</evidence>
<dbReference type="InterPro" id="IPR044865">
    <property type="entry name" value="MRH_dom"/>
</dbReference>
<dbReference type="InterPro" id="IPR002172">
    <property type="entry name" value="LDrepeatLR_classA_rpt"/>
</dbReference>